<dbReference type="RefSeq" id="WP_162398230.1">
    <property type="nucleotide sequence ID" value="NZ_JADEXF010000128.1"/>
</dbReference>
<evidence type="ECO:0000259" key="2">
    <source>
        <dbReference type="Pfam" id="PF18723"/>
    </source>
</evidence>
<sequence>MVTKRQKQSSENTGQDKQLSLDIGNSGEKAISSPVIISHISPIKPTVVFNTYWQFAAERQKIFFKKLENAPMPWTDDPILSTYKFTNAYRASDRTSQYLIRNVIYRDDLPSSINEVFFRIILFKIFNKIETWELLENNIGHITYADYSFERYDKILTETMQSGQTIYSAAYIMPSGGKTFGYTTKHRNNLKLIEKMMADNLPQKLAESRNMHQGFDLLHSYPTIGDFLAYQFITDVNYSEITNYSEMAFVVPGPGALDGIRKCFLDLGGLNEPEIIKFMAERQELEFERLGLNYQSLWGRKLQLIDCQNLFCEVDKYSRMKHPEISGISGRTRIKQKYSVNVQPISYWYPPKWKINQTIEEYTKIQASGRSKSN</sequence>
<dbReference type="EMBL" id="JADEXF010000128">
    <property type="protein sequence ID" value="MBE9104455.1"/>
    <property type="molecule type" value="Genomic_DNA"/>
</dbReference>
<comment type="caution">
    <text evidence="3">The sequence shown here is derived from an EMBL/GenBank/DDBJ whole genome shotgun (WGS) entry which is preliminary data.</text>
</comment>
<evidence type="ECO:0000256" key="1">
    <source>
        <dbReference type="SAM" id="MobiDB-lite"/>
    </source>
</evidence>
<gene>
    <name evidence="3" type="ORF">IQ229_05745</name>
</gene>
<feature type="domain" description="5-hmdU DNA kinase helical" evidence="2">
    <location>
        <begin position="47"/>
        <end position="327"/>
    </location>
</feature>
<feature type="region of interest" description="Disordered" evidence="1">
    <location>
        <begin position="1"/>
        <end position="21"/>
    </location>
</feature>
<name>A0ABR9TVL7_9NOSO</name>
<protein>
    <recommendedName>
        <fullName evidence="2">5-hmdU DNA kinase helical domain-containing protein</fullName>
    </recommendedName>
</protein>
<dbReference type="InterPro" id="IPR040684">
    <property type="entry name" value="HMUDK_hel"/>
</dbReference>
<accession>A0ABR9TVL7</accession>
<dbReference type="Pfam" id="PF18723">
    <property type="entry name" value="HMUDK_hel"/>
    <property type="match status" value="1"/>
</dbReference>
<evidence type="ECO:0000313" key="3">
    <source>
        <dbReference type="EMBL" id="MBE9104455.1"/>
    </source>
</evidence>
<organism evidence="3 4">
    <name type="scientific">Nostoc cf. edaphicum LEGE 07299</name>
    <dbReference type="NCBI Taxonomy" id="2777974"/>
    <lineage>
        <taxon>Bacteria</taxon>
        <taxon>Bacillati</taxon>
        <taxon>Cyanobacteriota</taxon>
        <taxon>Cyanophyceae</taxon>
        <taxon>Nostocales</taxon>
        <taxon>Nostocaceae</taxon>
        <taxon>Nostoc</taxon>
    </lineage>
</organism>
<evidence type="ECO:0000313" key="4">
    <source>
        <dbReference type="Proteomes" id="UP000647836"/>
    </source>
</evidence>
<feature type="compositionally biased region" description="Polar residues" evidence="1">
    <location>
        <begin position="9"/>
        <end position="18"/>
    </location>
</feature>
<keyword evidence="4" id="KW-1185">Reference proteome</keyword>
<reference evidence="3 4" key="1">
    <citation type="submission" date="2020-10" db="EMBL/GenBank/DDBJ databases">
        <authorList>
            <person name="Castelo-Branco R."/>
            <person name="Eusebio N."/>
            <person name="Adriana R."/>
            <person name="Vieira A."/>
            <person name="Brugerolle De Fraissinette N."/>
            <person name="Rezende De Castro R."/>
            <person name="Schneider M.P."/>
            <person name="Vasconcelos V."/>
            <person name="Leao P.N."/>
        </authorList>
    </citation>
    <scope>NUCLEOTIDE SEQUENCE [LARGE SCALE GENOMIC DNA]</scope>
    <source>
        <strain evidence="3 4">LEGE 07299</strain>
    </source>
</reference>
<dbReference type="Proteomes" id="UP000647836">
    <property type="component" value="Unassembled WGS sequence"/>
</dbReference>
<proteinExistence type="predicted"/>